<sequence>MPILGALRYFKARLCFWATPPHAGIVKSWPVVSMHDVRELTNVRRAHERLRFSLICFTRRASANLGAEACKSACTKPLSGIDRARSQQWRRSPHQFYIVKRTKRLSSRKVVQ</sequence>
<dbReference type="InParanoid" id="B0DYZ4"/>
<proteinExistence type="predicted"/>
<accession>B0DYZ4</accession>
<evidence type="ECO:0000313" key="2">
    <source>
        <dbReference type="Proteomes" id="UP000001194"/>
    </source>
</evidence>
<dbReference type="GeneID" id="6084827"/>
<gene>
    <name evidence="1" type="ORF">LACBIDRAFT_314668</name>
</gene>
<dbReference type="EMBL" id="DS547153">
    <property type="protein sequence ID" value="EDR00103.1"/>
    <property type="molecule type" value="Genomic_DNA"/>
</dbReference>
<dbReference type="AlphaFoldDB" id="B0DYZ4"/>
<dbReference type="KEGG" id="lbc:LACBIDRAFT_314668"/>
<dbReference type="Proteomes" id="UP000001194">
    <property type="component" value="Unassembled WGS sequence"/>
</dbReference>
<evidence type="ECO:0000313" key="1">
    <source>
        <dbReference type="EMBL" id="EDR00103.1"/>
    </source>
</evidence>
<dbReference type="RefSeq" id="XP_001889160.1">
    <property type="nucleotide sequence ID" value="XM_001889125.1"/>
</dbReference>
<name>B0DYZ4_LACBS</name>
<keyword evidence="2" id="KW-1185">Reference proteome</keyword>
<protein>
    <submittedName>
        <fullName evidence="1">Predicted protein</fullName>
    </submittedName>
</protein>
<reference evidence="1 2" key="1">
    <citation type="journal article" date="2008" name="Nature">
        <title>The genome of Laccaria bicolor provides insights into mycorrhizal symbiosis.</title>
        <authorList>
            <person name="Martin F."/>
            <person name="Aerts A."/>
            <person name="Ahren D."/>
            <person name="Brun A."/>
            <person name="Danchin E.G.J."/>
            <person name="Duchaussoy F."/>
            <person name="Gibon J."/>
            <person name="Kohler A."/>
            <person name="Lindquist E."/>
            <person name="Pereda V."/>
            <person name="Salamov A."/>
            <person name="Shapiro H.J."/>
            <person name="Wuyts J."/>
            <person name="Blaudez D."/>
            <person name="Buee M."/>
            <person name="Brokstein P."/>
            <person name="Canbaeck B."/>
            <person name="Cohen D."/>
            <person name="Courty P.E."/>
            <person name="Coutinho P.M."/>
            <person name="Delaruelle C."/>
            <person name="Detter J.C."/>
            <person name="Deveau A."/>
            <person name="DiFazio S."/>
            <person name="Duplessis S."/>
            <person name="Fraissinet-Tachet L."/>
            <person name="Lucic E."/>
            <person name="Frey-Klett P."/>
            <person name="Fourrey C."/>
            <person name="Feussner I."/>
            <person name="Gay G."/>
            <person name="Grimwood J."/>
            <person name="Hoegger P.J."/>
            <person name="Jain P."/>
            <person name="Kilaru S."/>
            <person name="Labbe J."/>
            <person name="Lin Y.C."/>
            <person name="Legue V."/>
            <person name="Le Tacon F."/>
            <person name="Marmeisse R."/>
            <person name="Melayah D."/>
            <person name="Montanini B."/>
            <person name="Muratet M."/>
            <person name="Nehls U."/>
            <person name="Niculita-Hirzel H."/>
            <person name="Oudot-Le Secq M.P."/>
            <person name="Peter M."/>
            <person name="Quesneville H."/>
            <person name="Rajashekar B."/>
            <person name="Reich M."/>
            <person name="Rouhier N."/>
            <person name="Schmutz J."/>
            <person name="Yin T."/>
            <person name="Chalot M."/>
            <person name="Henrissat B."/>
            <person name="Kuees U."/>
            <person name="Lucas S."/>
            <person name="Van de Peer Y."/>
            <person name="Podila G.K."/>
            <person name="Polle A."/>
            <person name="Pukkila P.J."/>
            <person name="Richardson P.M."/>
            <person name="Rouze P."/>
            <person name="Sanders I.R."/>
            <person name="Stajich J.E."/>
            <person name="Tunlid A."/>
            <person name="Tuskan G."/>
            <person name="Grigoriev I.V."/>
        </authorList>
    </citation>
    <scope>NUCLEOTIDE SEQUENCE [LARGE SCALE GENOMIC DNA]</scope>
    <source>
        <strain evidence="2">S238N-H82 / ATCC MYA-4686</strain>
    </source>
</reference>
<organism evidence="2">
    <name type="scientific">Laccaria bicolor (strain S238N-H82 / ATCC MYA-4686)</name>
    <name type="common">Bicoloured deceiver</name>
    <name type="synonym">Laccaria laccata var. bicolor</name>
    <dbReference type="NCBI Taxonomy" id="486041"/>
    <lineage>
        <taxon>Eukaryota</taxon>
        <taxon>Fungi</taxon>
        <taxon>Dikarya</taxon>
        <taxon>Basidiomycota</taxon>
        <taxon>Agaricomycotina</taxon>
        <taxon>Agaricomycetes</taxon>
        <taxon>Agaricomycetidae</taxon>
        <taxon>Agaricales</taxon>
        <taxon>Agaricineae</taxon>
        <taxon>Hydnangiaceae</taxon>
        <taxon>Laccaria</taxon>
    </lineage>
</organism>
<dbReference type="HOGENOM" id="CLU_2360091_0_0_1"/>